<dbReference type="Proteomes" id="UP000683310">
    <property type="component" value="Chromosome"/>
</dbReference>
<evidence type="ECO:0000313" key="3">
    <source>
        <dbReference type="EMBL" id="QVI21874.1"/>
    </source>
</evidence>
<keyword evidence="4" id="KW-1185">Reference proteome</keyword>
<evidence type="ECO:0000259" key="2">
    <source>
        <dbReference type="Pfam" id="PF24088"/>
    </source>
</evidence>
<protein>
    <recommendedName>
        <fullName evidence="2">DUF7373 domain-containing protein</fullName>
    </recommendedName>
</protein>
<accession>A0ABX8CPK5</accession>
<feature type="region of interest" description="Disordered" evidence="1">
    <location>
        <begin position="202"/>
        <end position="231"/>
    </location>
</feature>
<gene>
    <name evidence="3" type="ORF">KHQ06_01545</name>
</gene>
<evidence type="ECO:0000313" key="4">
    <source>
        <dbReference type="Proteomes" id="UP000683310"/>
    </source>
</evidence>
<sequence>MPLPMEIDPALTTNAGGVHPFTSVSDLLVPEMRGGKTAFGWLNDTAFTTDPAGFTAGFATSARTDSDADLGYQLTALVMTFDSDSDAAAAATVFAADGFPDFGNGVGEPAQSTAHPGALLSWLPGSQYLAGFYPTGRFVIGTLVDNREKHYEKISDLPDLIAKSDKAIAVTEDRLKSFRPTPPDQLTILPLDPLGIVRLTLPRPPGTGRRTDSAALSTPTAPCTTRTSRTRHRRCSTRTGWMRSVTVPERCIGPGTRPRRKICATWNTSTSSTIRSIRRWACRARGA</sequence>
<proteinExistence type="predicted"/>
<feature type="domain" description="DUF7373" evidence="2">
    <location>
        <begin position="1"/>
        <end position="191"/>
    </location>
</feature>
<dbReference type="Pfam" id="PF24088">
    <property type="entry name" value="DUF7373"/>
    <property type="match status" value="1"/>
</dbReference>
<name>A0ABX8CPK5_9NOCA</name>
<reference evidence="3 4" key="1">
    <citation type="submission" date="2021-04" db="EMBL/GenBank/DDBJ databases">
        <title>Nocardia tengchongensis.</title>
        <authorList>
            <person name="Zhuang k."/>
            <person name="Ran Y."/>
            <person name="Li W."/>
        </authorList>
    </citation>
    <scope>NUCLEOTIDE SEQUENCE [LARGE SCALE GENOMIC DNA]</scope>
    <source>
        <strain evidence="3 4">CFH S0057</strain>
    </source>
</reference>
<organism evidence="3 4">
    <name type="scientific">Nocardia tengchongensis</name>
    <dbReference type="NCBI Taxonomy" id="2055889"/>
    <lineage>
        <taxon>Bacteria</taxon>
        <taxon>Bacillati</taxon>
        <taxon>Actinomycetota</taxon>
        <taxon>Actinomycetes</taxon>
        <taxon>Mycobacteriales</taxon>
        <taxon>Nocardiaceae</taxon>
        <taxon>Nocardia</taxon>
    </lineage>
</organism>
<evidence type="ECO:0000256" key="1">
    <source>
        <dbReference type="SAM" id="MobiDB-lite"/>
    </source>
</evidence>
<dbReference type="InterPro" id="IPR055797">
    <property type="entry name" value="DUF7373"/>
</dbReference>
<dbReference type="EMBL" id="CP074371">
    <property type="protein sequence ID" value="QVI21874.1"/>
    <property type="molecule type" value="Genomic_DNA"/>
</dbReference>